<name>A0A9W5K2B0_BACC8</name>
<dbReference type="EMBL" id="AHER01000054">
    <property type="protein sequence ID" value="EJR13331.1"/>
    <property type="molecule type" value="Genomic_DNA"/>
</dbReference>
<protein>
    <submittedName>
        <fullName evidence="1">Uncharacterized protein</fullName>
    </submittedName>
</protein>
<organism evidence="1 2">
    <name type="scientific">Bacillus cereus (strain VD014)</name>
    <dbReference type="NCBI Taxonomy" id="1053223"/>
    <lineage>
        <taxon>Bacteria</taxon>
        <taxon>Bacillati</taxon>
        <taxon>Bacillota</taxon>
        <taxon>Bacilli</taxon>
        <taxon>Bacillales</taxon>
        <taxon>Bacillaceae</taxon>
        <taxon>Bacillus</taxon>
        <taxon>Bacillus cereus group</taxon>
    </lineage>
</organism>
<proteinExistence type="predicted"/>
<dbReference type="Proteomes" id="UP000006607">
    <property type="component" value="Unassembled WGS sequence"/>
</dbReference>
<gene>
    <name evidence="1" type="ORF">IIA_05527</name>
</gene>
<reference evidence="1" key="1">
    <citation type="submission" date="2012-04" db="EMBL/GenBank/DDBJ databases">
        <title>The Genome Sequence of Bacillus cereus VD014.</title>
        <authorList>
            <consortium name="The Broad Institute Genome Sequencing Platform"/>
            <consortium name="The Broad Institute Genome Sequencing Center for Infectious Disease"/>
            <person name="Feldgarden M."/>
            <person name="Van der Auwera G.A."/>
            <person name="Mahillon J."/>
            <person name="Duprez V."/>
            <person name="Timmery S."/>
            <person name="Mattelet C."/>
            <person name="Dierick K."/>
            <person name="Sun M."/>
            <person name="Yu Z."/>
            <person name="Zhu L."/>
            <person name="Hu X."/>
            <person name="Shank E.B."/>
            <person name="Swiecicka I."/>
            <person name="Hansen B.M."/>
            <person name="Andrup L."/>
            <person name="Young S.K."/>
            <person name="Zeng Q."/>
            <person name="Gargeya S."/>
            <person name="Fitzgerald M."/>
            <person name="Haas B."/>
            <person name="Abouelleil A."/>
            <person name="Alvarado L."/>
            <person name="Arachchi H.M."/>
            <person name="Berlin A."/>
            <person name="Chapman S.B."/>
            <person name="Goldberg J."/>
            <person name="Griggs A."/>
            <person name="Gujja S."/>
            <person name="Hansen M."/>
            <person name="Howarth C."/>
            <person name="Imamovic A."/>
            <person name="Larimer J."/>
            <person name="McCowen C."/>
            <person name="Montmayeur A."/>
            <person name="Murphy C."/>
            <person name="Neiman D."/>
            <person name="Pearson M."/>
            <person name="Priest M."/>
            <person name="Roberts A."/>
            <person name="Saif S."/>
            <person name="Shea T."/>
            <person name="Sisk P."/>
            <person name="Sykes S."/>
            <person name="Wortman J."/>
            <person name="Nusbaum C."/>
            <person name="Birren B."/>
        </authorList>
    </citation>
    <scope>NUCLEOTIDE SEQUENCE</scope>
    <source>
        <strain evidence="1">VD014</strain>
    </source>
</reference>
<evidence type="ECO:0000313" key="1">
    <source>
        <dbReference type="EMBL" id="EJR13331.1"/>
    </source>
</evidence>
<sequence length="37" mass="4661">MELKDLMNYIEENKEEHFHDLITKNEREIVKKEEKEK</sequence>
<accession>A0A9W5K2B0</accession>
<evidence type="ECO:0000313" key="2">
    <source>
        <dbReference type="Proteomes" id="UP000006607"/>
    </source>
</evidence>
<comment type="caution">
    <text evidence="1">The sequence shown here is derived from an EMBL/GenBank/DDBJ whole genome shotgun (WGS) entry which is preliminary data.</text>
</comment>
<dbReference type="AlphaFoldDB" id="A0A9W5K2B0"/>